<accession>A0A3A5KN89</accession>
<evidence type="ECO:0000259" key="4">
    <source>
        <dbReference type="Pfam" id="PF01408"/>
    </source>
</evidence>
<dbReference type="OrthoDB" id="9774191at2"/>
<gene>
    <name evidence="6" type="ORF">D3227_24050</name>
</gene>
<dbReference type="Pfam" id="PF22725">
    <property type="entry name" value="GFO_IDH_MocA_C3"/>
    <property type="match status" value="1"/>
</dbReference>
<keyword evidence="2" id="KW-0560">Oxidoreductase</keyword>
<evidence type="ECO:0000313" key="6">
    <source>
        <dbReference type="EMBL" id="RJT34076.1"/>
    </source>
</evidence>
<evidence type="ECO:0000313" key="7">
    <source>
        <dbReference type="Proteomes" id="UP000272706"/>
    </source>
</evidence>
<dbReference type="PANTHER" id="PTHR22604:SF105">
    <property type="entry name" value="TRANS-1,2-DIHYDROBENZENE-1,2-DIOL DEHYDROGENASE"/>
    <property type="match status" value="1"/>
</dbReference>
<dbReference type="Gene3D" id="3.30.360.10">
    <property type="entry name" value="Dihydrodipicolinate Reductase, domain 2"/>
    <property type="match status" value="1"/>
</dbReference>
<dbReference type="AlphaFoldDB" id="A0A3A5KN89"/>
<proteinExistence type="inferred from homology"/>
<evidence type="ECO:0000256" key="1">
    <source>
        <dbReference type="ARBA" id="ARBA00010928"/>
    </source>
</evidence>
<dbReference type="PANTHER" id="PTHR22604">
    <property type="entry name" value="OXIDOREDUCTASES"/>
    <property type="match status" value="1"/>
</dbReference>
<feature type="domain" description="Gfo/Idh/MocA-like oxidoreductase N-terminal" evidence="4">
    <location>
        <begin position="8"/>
        <end position="122"/>
    </location>
</feature>
<comment type="caution">
    <text evidence="6">The sequence shown here is derived from an EMBL/GenBank/DDBJ whole genome shotgun (WGS) entry which is preliminary data.</text>
</comment>
<evidence type="ECO:0000256" key="2">
    <source>
        <dbReference type="ARBA" id="ARBA00023002"/>
    </source>
</evidence>
<protein>
    <submittedName>
        <fullName evidence="6">Oxidoreductase</fullName>
    </submittedName>
</protein>
<dbReference type="Gene3D" id="3.40.50.720">
    <property type="entry name" value="NAD(P)-binding Rossmann-like Domain"/>
    <property type="match status" value="1"/>
</dbReference>
<dbReference type="SUPFAM" id="SSF51735">
    <property type="entry name" value="NAD(P)-binding Rossmann-fold domains"/>
    <property type="match status" value="1"/>
</dbReference>
<dbReference type="Gene3D" id="3.20.20.100">
    <property type="entry name" value="NADP-dependent oxidoreductase domain"/>
    <property type="match status" value="1"/>
</dbReference>
<feature type="domain" description="NADP-dependent oxidoreductase" evidence="3">
    <location>
        <begin position="399"/>
        <end position="670"/>
    </location>
</feature>
<dbReference type="Pfam" id="PF00248">
    <property type="entry name" value="Aldo_ket_red"/>
    <property type="match status" value="1"/>
</dbReference>
<dbReference type="InterPro" id="IPR000683">
    <property type="entry name" value="Gfo/Idh/MocA-like_OxRdtase_N"/>
</dbReference>
<dbReference type="InterPro" id="IPR023210">
    <property type="entry name" value="NADP_OxRdtase_dom"/>
</dbReference>
<dbReference type="InterPro" id="IPR036812">
    <property type="entry name" value="NAD(P)_OxRdtase_dom_sf"/>
</dbReference>
<dbReference type="Pfam" id="PF01408">
    <property type="entry name" value="GFO_IDH_MocA"/>
    <property type="match status" value="1"/>
</dbReference>
<dbReference type="EMBL" id="QZWZ01000021">
    <property type="protein sequence ID" value="RJT34076.1"/>
    <property type="molecule type" value="Genomic_DNA"/>
</dbReference>
<dbReference type="SUPFAM" id="SSF55347">
    <property type="entry name" value="Glyceraldehyde-3-phosphate dehydrogenase-like, C-terminal domain"/>
    <property type="match status" value="1"/>
</dbReference>
<dbReference type="InterPro" id="IPR050984">
    <property type="entry name" value="Gfo/Idh/MocA_domain"/>
</dbReference>
<dbReference type="Proteomes" id="UP000272706">
    <property type="component" value="Unassembled WGS sequence"/>
</dbReference>
<keyword evidence="7" id="KW-1185">Reference proteome</keyword>
<reference evidence="6 7" key="1">
    <citation type="submission" date="2018-09" db="EMBL/GenBank/DDBJ databases">
        <title>Mesorhizobium carmichaelinearum sp. nov. isolated from Carmichaelinea spp. root nodules in New Zealand.</title>
        <authorList>
            <person name="De Meyer S.E."/>
        </authorList>
    </citation>
    <scope>NUCLEOTIDE SEQUENCE [LARGE SCALE GENOMIC DNA]</scope>
    <source>
        <strain evidence="6 7">ICMP19557</strain>
    </source>
</reference>
<organism evidence="6 7">
    <name type="scientific">Mesorhizobium waimense</name>
    <dbReference type="NCBI Taxonomy" id="1300307"/>
    <lineage>
        <taxon>Bacteria</taxon>
        <taxon>Pseudomonadati</taxon>
        <taxon>Pseudomonadota</taxon>
        <taxon>Alphaproteobacteria</taxon>
        <taxon>Hyphomicrobiales</taxon>
        <taxon>Phyllobacteriaceae</taxon>
        <taxon>Mesorhizobium</taxon>
    </lineage>
</organism>
<comment type="similarity">
    <text evidence="1">Belongs to the Gfo/Idh/MocA family.</text>
</comment>
<evidence type="ECO:0000259" key="5">
    <source>
        <dbReference type="Pfam" id="PF22725"/>
    </source>
</evidence>
<feature type="domain" description="GFO/IDH/MocA-like oxidoreductase" evidence="5">
    <location>
        <begin position="137"/>
        <end position="259"/>
    </location>
</feature>
<dbReference type="InterPro" id="IPR055170">
    <property type="entry name" value="GFO_IDH_MocA-like_dom"/>
</dbReference>
<name>A0A3A5KN89_9HYPH</name>
<sequence>MSSEARKIRWGILGPGSIAKSFAGGVAQSRTGTLVALGARNPGKSGLAETFPGARILEGYDALLNDAEVDAIYISIPHPGHAEWAIKAAEAGKHVLCEKPLGLTAFEADAMIHAARKAGTFLGEAFMYRLHPQTLNLVELIKSGAIGDVRMIKSSFGFAMPGFMPEHRLYANDLAGGGILDVGGYPASMARLIAGAASGKPFAEPDKVTGAAHLGQSGVDEWASALLHFPGGIVAEISCSISLTQDNVLRIFGTKGHIEVPDFWFAGGNRDVGPGRIDLIRADGTRETISVNETRHVYSFEVDGAGDAILAGNQEFAWPGMGWADSLGTLRVLDKWRAAVGLEYEIEKPARRINTISGRPLSTDGTSIPKRRIPGLPRPASRLALGFEDFRTFSSGSILLDAFFEAGGNLFDTGYVYGGGYTEALLGQWLRNRGVREQSVVIGKGAHSPLCYPDVIGKQLAQTLDRLQTDHVDIYFMHRDNPDVPVGEFVDAMDAEVKAGRIRGPFGGSNWTMARMDEAIAYAEKTGKQKPGALSNNFSLAEMLEPIWAGCVTSSTDQWKAWLTARQMPNFAWSSQGRGFFTDRAGRDKRDNEELMRVWYSDRNFGRRDRAIELANRLGKSPIHVALAYVLAQPFPSVPLIGPRTLDELEDSLQALDIALSPDDLEWLDSGAQQRKARGAG</sequence>
<dbReference type="GO" id="GO:0016491">
    <property type="term" value="F:oxidoreductase activity"/>
    <property type="evidence" value="ECO:0007669"/>
    <property type="project" value="UniProtKB-KW"/>
</dbReference>
<evidence type="ECO:0000259" key="3">
    <source>
        <dbReference type="Pfam" id="PF00248"/>
    </source>
</evidence>
<dbReference type="SUPFAM" id="SSF51430">
    <property type="entry name" value="NAD(P)-linked oxidoreductase"/>
    <property type="match status" value="1"/>
</dbReference>
<dbReference type="CDD" id="cd19082">
    <property type="entry name" value="AKR_AKR10A1_2"/>
    <property type="match status" value="1"/>
</dbReference>
<dbReference type="GO" id="GO:0000166">
    <property type="term" value="F:nucleotide binding"/>
    <property type="evidence" value="ECO:0007669"/>
    <property type="project" value="InterPro"/>
</dbReference>
<dbReference type="RefSeq" id="WP_120016774.1">
    <property type="nucleotide sequence ID" value="NZ_QZWZ01000021.1"/>
</dbReference>
<dbReference type="InterPro" id="IPR036291">
    <property type="entry name" value="NAD(P)-bd_dom_sf"/>
</dbReference>